<dbReference type="Pfam" id="PF00746">
    <property type="entry name" value="Gram_pos_anchor"/>
    <property type="match status" value="1"/>
</dbReference>
<dbReference type="EMBL" id="AJAK01000015">
    <property type="protein sequence ID" value="EOH77398.1"/>
    <property type="molecule type" value="Genomic_DNA"/>
</dbReference>
<reference evidence="8 10" key="1">
    <citation type="submission" date="2013-02" db="EMBL/GenBank/DDBJ databases">
        <title>The Genome Sequence of Enterococcus malodoratus ATCC_43197.</title>
        <authorList>
            <consortium name="The Broad Institute Genome Sequencing Platform"/>
            <consortium name="The Broad Institute Genome Sequencing Center for Infectious Disease"/>
            <person name="Earl A.M."/>
            <person name="Gilmore M.S."/>
            <person name="Lebreton F."/>
            <person name="Walker B."/>
            <person name="Young S.K."/>
            <person name="Zeng Q."/>
            <person name="Gargeya S."/>
            <person name="Fitzgerald M."/>
            <person name="Haas B."/>
            <person name="Abouelleil A."/>
            <person name="Alvarado L."/>
            <person name="Arachchi H.M."/>
            <person name="Berlin A.M."/>
            <person name="Chapman S.B."/>
            <person name="Dewar J."/>
            <person name="Goldberg J."/>
            <person name="Griggs A."/>
            <person name="Gujja S."/>
            <person name="Hansen M."/>
            <person name="Howarth C."/>
            <person name="Imamovic A."/>
            <person name="Larimer J."/>
            <person name="McCowan C."/>
            <person name="Murphy C."/>
            <person name="Neiman D."/>
            <person name="Pearson M."/>
            <person name="Priest M."/>
            <person name="Roberts A."/>
            <person name="Saif S."/>
            <person name="Shea T."/>
            <person name="Sisk P."/>
            <person name="Sykes S."/>
            <person name="Wortman J."/>
            <person name="Nusbaum C."/>
            <person name="Birren B."/>
        </authorList>
    </citation>
    <scope>NUCLEOTIDE SEQUENCE [LARGE SCALE GENOMIC DNA]</scope>
    <source>
        <strain evidence="8 10">ATCC 43197</strain>
    </source>
</reference>
<feature type="region of interest" description="Disordered" evidence="5">
    <location>
        <begin position="1"/>
        <end position="30"/>
    </location>
</feature>
<organism evidence="8 10">
    <name type="scientific">Enterococcus malodoratus ATCC 43197</name>
    <dbReference type="NCBI Taxonomy" id="1158601"/>
    <lineage>
        <taxon>Bacteria</taxon>
        <taxon>Bacillati</taxon>
        <taxon>Bacillota</taxon>
        <taxon>Bacilli</taxon>
        <taxon>Lactobacillales</taxon>
        <taxon>Enterococcaceae</taxon>
        <taxon>Enterococcus</taxon>
    </lineage>
</organism>
<dbReference type="AlphaFoldDB" id="R2P2E5"/>
<gene>
    <name evidence="9" type="ORF">I585_03385</name>
    <name evidence="8" type="ORF">UAI_02035</name>
</gene>
<protein>
    <submittedName>
        <fullName evidence="8">LPXTG-domain-containing protein cell wall anchor domain</fullName>
    </submittedName>
</protein>
<dbReference type="EMBL" id="ASWA01000004">
    <property type="protein sequence ID" value="EOT64188.1"/>
    <property type="molecule type" value="Genomic_DNA"/>
</dbReference>
<dbReference type="RefSeq" id="WP_010740870.1">
    <property type="nucleotide sequence ID" value="NZ_KB946250.1"/>
</dbReference>
<dbReference type="STRING" id="71451.RV07_GL004357"/>
<evidence type="ECO:0000313" key="11">
    <source>
        <dbReference type="Proteomes" id="UP000014148"/>
    </source>
</evidence>
<keyword evidence="3" id="KW-0732">Signal</keyword>
<evidence type="ECO:0000256" key="2">
    <source>
        <dbReference type="ARBA" id="ARBA00022525"/>
    </source>
</evidence>
<accession>R2P2E5</accession>
<proteinExistence type="predicted"/>
<evidence type="ECO:0000256" key="3">
    <source>
        <dbReference type="ARBA" id="ARBA00022729"/>
    </source>
</evidence>
<sequence length="74" mass="8302">MESGIQLTGILGSSEEQLIPSSEKRSEMPNNQITNVQITVSYPKTGEYQHPYLVVSGVCLLLIMIVLRIKKRLQ</sequence>
<evidence type="ECO:0000259" key="7">
    <source>
        <dbReference type="Pfam" id="PF00746"/>
    </source>
</evidence>
<keyword evidence="1" id="KW-0134">Cell wall</keyword>
<evidence type="ECO:0000256" key="4">
    <source>
        <dbReference type="ARBA" id="ARBA00023088"/>
    </source>
</evidence>
<reference evidence="9 11" key="2">
    <citation type="submission" date="2013-03" db="EMBL/GenBank/DDBJ databases">
        <title>The Genome Sequence of Enterococcus malodoratus ATCC_43197 (PacBio/Illumina hybrid assembly).</title>
        <authorList>
            <consortium name="The Broad Institute Genomics Platform"/>
            <consortium name="The Broad Institute Genome Sequencing Center for Infectious Disease"/>
            <person name="Earl A."/>
            <person name="Russ C."/>
            <person name="Gilmore M."/>
            <person name="Surin D."/>
            <person name="Walker B."/>
            <person name="Young S."/>
            <person name="Zeng Q."/>
            <person name="Gargeya S."/>
            <person name="Fitzgerald M."/>
            <person name="Haas B."/>
            <person name="Abouelleil A."/>
            <person name="Allen A.W."/>
            <person name="Alvarado L."/>
            <person name="Arachchi H.M."/>
            <person name="Berlin A.M."/>
            <person name="Chapman S.B."/>
            <person name="Gainer-Dewar J."/>
            <person name="Goldberg J."/>
            <person name="Griggs A."/>
            <person name="Gujja S."/>
            <person name="Hansen M."/>
            <person name="Howarth C."/>
            <person name="Imamovic A."/>
            <person name="Ireland A."/>
            <person name="Larimer J."/>
            <person name="McCowan C."/>
            <person name="Murphy C."/>
            <person name="Pearson M."/>
            <person name="Poon T.W."/>
            <person name="Priest M."/>
            <person name="Roberts A."/>
            <person name="Saif S."/>
            <person name="Shea T."/>
            <person name="Sisk P."/>
            <person name="Sykes S."/>
            <person name="Wortman J."/>
            <person name="Nusbaum C."/>
            <person name="Birren B."/>
        </authorList>
    </citation>
    <scope>NUCLEOTIDE SEQUENCE [LARGE SCALE GENOMIC DNA]</scope>
    <source>
        <strain evidence="9 11">ATCC 43197</strain>
    </source>
</reference>
<dbReference type="InterPro" id="IPR019931">
    <property type="entry name" value="LPXTG_anchor"/>
</dbReference>
<dbReference type="Proteomes" id="UP000014148">
    <property type="component" value="Unassembled WGS sequence"/>
</dbReference>
<dbReference type="Proteomes" id="UP000013783">
    <property type="component" value="Unassembled WGS sequence"/>
</dbReference>
<evidence type="ECO:0000313" key="9">
    <source>
        <dbReference type="EMBL" id="EOT64188.1"/>
    </source>
</evidence>
<comment type="caution">
    <text evidence="8">The sequence shown here is derived from an EMBL/GenBank/DDBJ whole genome shotgun (WGS) entry which is preliminary data.</text>
</comment>
<feature type="transmembrane region" description="Helical" evidence="6">
    <location>
        <begin position="50"/>
        <end position="69"/>
    </location>
</feature>
<evidence type="ECO:0000313" key="8">
    <source>
        <dbReference type="EMBL" id="EOH77398.1"/>
    </source>
</evidence>
<keyword evidence="6" id="KW-0812">Transmembrane</keyword>
<keyword evidence="6" id="KW-1133">Transmembrane helix</keyword>
<dbReference type="PATRIC" id="fig|1158601.3.peg.2006"/>
<keyword evidence="11" id="KW-1185">Reference proteome</keyword>
<keyword evidence="6" id="KW-0472">Membrane</keyword>
<name>R2P2E5_9ENTE</name>
<evidence type="ECO:0000256" key="6">
    <source>
        <dbReference type="SAM" id="Phobius"/>
    </source>
</evidence>
<feature type="domain" description="Gram-positive cocci surface proteins LPxTG" evidence="7">
    <location>
        <begin position="42"/>
        <end position="72"/>
    </location>
</feature>
<keyword evidence="4" id="KW-0572">Peptidoglycan-anchor</keyword>
<evidence type="ECO:0000313" key="10">
    <source>
        <dbReference type="Proteomes" id="UP000013783"/>
    </source>
</evidence>
<dbReference type="OrthoDB" id="9943736at2"/>
<keyword evidence="2" id="KW-0964">Secreted</keyword>
<dbReference type="NCBIfam" id="TIGR01167">
    <property type="entry name" value="LPXTG_anchor"/>
    <property type="match status" value="1"/>
</dbReference>
<evidence type="ECO:0000256" key="5">
    <source>
        <dbReference type="SAM" id="MobiDB-lite"/>
    </source>
</evidence>
<evidence type="ECO:0000256" key="1">
    <source>
        <dbReference type="ARBA" id="ARBA00022512"/>
    </source>
</evidence>